<dbReference type="GO" id="GO:0006072">
    <property type="term" value="P:glycerol-3-phosphate metabolic process"/>
    <property type="evidence" value="ECO:0007669"/>
    <property type="project" value="InterPro"/>
</dbReference>
<keyword evidence="4 9" id="KW-0547">Nucleotide-binding</keyword>
<dbReference type="PANTHER" id="PTHR10196:SF69">
    <property type="entry name" value="GLYCEROL KINASE"/>
    <property type="match status" value="1"/>
</dbReference>
<evidence type="ECO:0000256" key="7">
    <source>
        <dbReference type="ARBA" id="ARBA00022840"/>
    </source>
</evidence>
<dbReference type="STRING" id="930.GCA_002079865_02934"/>
<dbReference type="NCBIfam" id="TIGR01311">
    <property type="entry name" value="glycerol_kin"/>
    <property type="match status" value="1"/>
</dbReference>
<feature type="binding site" evidence="9">
    <location>
        <position position="311"/>
    </location>
    <ligand>
        <name>ATP</name>
        <dbReference type="ChEBI" id="CHEBI:30616"/>
    </ligand>
</feature>
<dbReference type="GO" id="GO:0005524">
    <property type="term" value="F:ATP binding"/>
    <property type="evidence" value="ECO:0007669"/>
    <property type="project" value="UniProtKB-UniRule"/>
</dbReference>
<evidence type="ECO:0000256" key="9">
    <source>
        <dbReference type="HAMAP-Rule" id="MF_00186"/>
    </source>
</evidence>
<feature type="binding site" evidence="9">
    <location>
        <position position="245"/>
    </location>
    <ligand>
        <name>glycerol</name>
        <dbReference type="ChEBI" id="CHEBI:17754"/>
    </ligand>
</feature>
<keyword evidence="5 9" id="KW-0418">Kinase</keyword>
<feature type="binding site" evidence="9">
    <location>
        <position position="245"/>
    </location>
    <ligand>
        <name>sn-glycerol 3-phosphate</name>
        <dbReference type="ChEBI" id="CHEBI:57597"/>
    </ligand>
</feature>
<dbReference type="CDD" id="cd07769">
    <property type="entry name" value="ASKHA_NBD_FGGY_GK"/>
    <property type="match status" value="1"/>
</dbReference>
<dbReference type="NCBIfam" id="NF000756">
    <property type="entry name" value="PRK00047.1"/>
    <property type="match status" value="1"/>
</dbReference>
<gene>
    <name evidence="9 13" type="primary">glpK</name>
    <name evidence="13" type="ORF">A6P07_09220</name>
</gene>
<dbReference type="AlphaFoldDB" id="A0A1C2HZ48"/>
<comment type="catalytic activity">
    <reaction evidence="8 9">
        <text>glycerol + ATP = sn-glycerol 3-phosphate + ADP + H(+)</text>
        <dbReference type="Rhea" id="RHEA:21644"/>
        <dbReference type="ChEBI" id="CHEBI:15378"/>
        <dbReference type="ChEBI" id="CHEBI:17754"/>
        <dbReference type="ChEBI" id="CHEBI:30616"/>
        <dbReference type="ChEBI" id="CHEBI:57597"/>
        <dbReference type="ChEBI" id="CHEBI:456216"/>
        <dbReference type="EC" id="2.7.1.30"/>
    </reaction>
</comment>
<evidence type="ECO:0000259" key="11">
    <source>
        <dbReference type="Pfam" id="PF00370"/>
    </source>
</evidence>
<feature type="binding site" evidence="9">
    <location>
        <position position="412"/>
    </location>
    <ligand>
        <name>ATP</name>
        <dbReference type="ChEBI" id="CHEBI:30616"/>
    </ligand>
</feature>
<feature type="binding site" evidence="9">
    <location>
        <position position="83"/>
    </location>
    <ligand>
        <name>sn-glycerol 3-phosphate</name>
        <dbReference type="ChEBI" id="CHEBI:57597"/>
    </ligand>
</feature>
<dbReference type="PANTHER" id="PTHR10196">
    <property type="entry name" value="SUGAR KINASE"/>
    <property type="match status" value="1"/>
</dbReference>
<feature type="binding site" evidence="9">
    <location>
        <position position="416"/>
    </location>
    <ligand>
        <name>ADP</name>
        <dbReference type="ChEBI" id="CHEBI:456216"/>
    </ligand>
</feature>
<reference evidence="13 14" key="1">
    <citation type="journal article" date="2016" name="Int. J. Mol. Sci.">
        <title>Comparative genomics of the extreme acidophile Acidithiobacillus thiooxidans reveals intraspecific divergence and niche adaptation.</title>
        <authorList>
            <person name="Zhang X."/>
            <person name="Feng X."/>
            <person name="Tao J."/>
            <person name="Ma L."/>
            <person name="Xiao Y."/>
            <person name="Liang Y."/>
            <person name="Liu X."/>
            <person name="Yin H."/>
        </authorList>
    </citation>
    <scope>NUCLEOTIDE SEQUENCE [LARGE SCALE GENOMIC DNA]</scope>
    <source>
        <strain evidence="13 14">A02</strain>
    </source>
</reference>
<comment type="activity regulation">
    <text evidence="9">Inhibited by fructose 1,6-bisphosphate (FBP).</text>
</comment>
<dbReference type="Gene3D" id="3.30.420.40">
    <property type="match status" value="2"/>
</dbReference>
<sequence>MSKYVGAIDQGTTSTRFIVFDKQANIVSVAQKEHEQIYPKPGWVEHNPLEILTNSNEVIGAALAKANLSASDLAAVGITNQRETTVLWDRHTGKPLCNALVWMDTRTDQLVQRFARDGGQGRFRSKTGLPLATYFSGLKLLWILENVEGARRQAEKGDALFGNINTWMAWNLTGGPDGGVHVTDVSNASRTMLMDLQTCAWDKDMLDQFHIPEACLPKIVPSSAPYGEIKTAPLRGTPLAGMLGDQQAALVGQTCFAPGEAKNTYGTGSFLLMNTGTEPVQSNAGLLTTLAYQFGDEKPRYALEGAIAITGALVQWLRDNLHFFDVAGQIEPLARSVPDNGDVYVVPAFSGLYAPYWKDDARGVIAGLTRFANKAHIARAALESTAYQVRDVVEAMEIDSGIPLSSLRTDGGMVVNELLMQFQSDMLKVPVLRPKMIETTALGSAYAAGLAVGYWSNIEDLRANWGIDKTWEPKMPDADRDRYYQSWKKAVSRSFAWVD</sequence>
<name>A0A1C2HZ48_ACITH</name>
<feature type="binding site" evidence="9">
    <location>
        <position position="83"/>
    </location>
    <ligand>
        <name>glycerol</name>
        <dbReference type="ChEBI" id="CHEBI:17754"/>
    </ligand>
</feature>
<comment type="caution">
    <text evidence="13">The sequence shown here is derived from an EMBL/GenBank/DDBJ whole genome shotgun (WGS) entry which is preliminary data.</text>
</comment>
<feature type="binding site" evidence="9">
    <location>
        <position position="16"/>
    </location>
    <ligand>
        <name>ADP</name>
        <dbReference type="ChEBI" id="CHEBI:456216"/>
    </ligand>
</feature>
<dbReference type="InterPro" id="IPR005999">
    <property type="entry name" value="Glycerol_kin"/>
</dbReference>
<evidence type="ECO:0000256" key="4">
    <source>
        <dbReference type="ARBA" id="ARBA00022741"/>
    </source>
</evidence>
<dbReference type="InterPro" id="IPR043129">
    <property type="entry name" value="ATPase_NBD"/>
</dbReference>
<evidence type="ECO:0000259" key="12">
    <source>
        <dbReference type="Pfam" id="PF02782"/>
    </source>
</evidence>
<dbReference type="UniPathway" id="UPA00618">
    <property type="reaction ID" value="UER00672"/>
</dbReference>
<feature type="binding site" evidence="9">
    <location>
        <position position="12"/>
    </location>
    <ligand>
        <name>ATP</name>
        <dbReference type="ChEBI" id="CHEBI:30616"/>
    </ligand>
</feature>
<feature type="binding site" evidence="9">
    <location>
        <position position="315"/>
    </location>
    <ligand>
        <name>ATP</name>
        <dbReference type="ChEBI" id="CHEBI:30616"/>
    </ligand>
</feature>
<comment type="function">
    <text evidence="9">Key enzyme in the regulation of glycerol uptake and metabolism. Catalyzes the phosphorylation of glycerol to yield sn-glycerol 3-phosphate.</text>
</comment>
<feature type="binding site" evidence="9">
    <location>
        <position position="246"/>
    </location>
    <ligand>
        <name>glycerol</name>
        <dbReference type="ChEBI" id="CHEBI:17754"/>
    </ligand>
</feature>
<dbReference type="HAMAP" id="MF_00186">
    <property type="entry name" value="Glycerol_kin"/>
    <property type="match status" value="1"/>
</dbReference>
<dbReference type="InterPro" id="IPR018485">
    <property type="entry name" value="FGGY_C"/>
</dbReference>
<dbReference type="PIRSF" id="PIRSF000538">
    <property type="entry name" value="GlpK"/>
    <property type="match status" value="1"/>
</dbReference>
<dbReference type="GO" id="GO:0004370">
    <property type="term" value="F:glycerol kinase activity"/>
    <property type="evidence" value="ECO:0007669"/>
    <property type="project" value="UniProtKB-UniRule"/>
</dbReference>
<accession>A0A1C2HZ48</accession>
<feature type="binding site" evidence="9">
    <location>
        <position position="82"/>
    </location>
    <ligand>
        <name>glycerol</name>
        <dbReference type="ChEBI" id="CHEBI:17754"/>
    </ligand>
</feature>
<dbReference type="Proteomes" id="UP000094893">
    <property type="component" value="Unassembled WGS sequence"/>
</dbReference>
<dbReference type="FunFam" id="3.30.420.40:FF:000008">
    <property type="entry name" value="Glycerol kinase"/>
    <property type="match status" value="1"/>
</dbReference>
<feature type="domain" description="Carbohydrate kinase FGGY C-terminal" evidence="12">
    <location>
        <begin position="262"/>
        <end position="451"/>
    </location>
</feature>
<dbReference type="FunFam" id="3.30.420.40:FF:000007">
    <property type="entry name" value="Glycerol kinase"/>
    <property type="match status" value="1"/>
</dbReference>
<feature type="binding site" evidence="9">
    <location>
        <position position="82"/>
    </location>
    <ligand>
        <name>sn-glycerol 3-phosphate</name>
        <dbReference type="ChEBI" id="CHEBI:57597"/>
    </ligand>
</feature>
<dbReference type="GO" id="GO:0005829">
    <property type="term" value="C:cytosol"/>
    <property type="evidence" value="ECO:0007669"/>
    <property type="project" value="UniProtKB-ARBA"/>
</dbReference>
<dbReference type="InterPro" id="IPR018484">
    <property type="entry name" value="FGGY_N"/>
</dbReference>
<evidence type="ECO:0000256" key="3">
    <source>
        <dbReference type="ARBA" id="ARBA00022679"/>
    </source>
</evidence>
<dbReference type="eggNOG" id="COG0554">
    <property type="taxonomic scope" value="Bacteria"/>
</dbReference>
<evidence type="ECO:0000313" key="14">
    <source>
        <dbReference type="Proteomes" id="UP000094893"/>
    </source>
</evidence>
<dbReference type="SUPFAM" id="SSF53067">
    <property type="entry name" value="Actin-like ATPase domain"/>
    <property type="match status" value="2"/>
</dbReference>
<keyword evidence="3 9" id="KW-0808">Transferase</keyword>
<dbReference type="PROSITE" id="PS00933">
    <property type="entry name" value="FGGY_KINASES_1"/>
    <property type="match status" value="1"/>
</dbReference>
<dbReference type="RefSeq" id="WP_024894315.1">
    <property type="nucleotide sequence ID" value="NZ_LWRZ01000365.1"/>
</dbReference>
<dbReference type="Pfam" id="PF00370">
    <property type="entry name" value="FGGY_N"/>
    <property type="match status" value="1"/>
</dbReference>
<evidence type="ECO:0000256" key="10">
    <source>
        <dbReference type="RuleBase" id="RU003733"/>
    </source>
</evidence>
<keyword evidence="6 9" id="KW-0319">Glycerol metabolism</keyword>
<dbReference type="Pfam" id="PF02782">
    <property type="entry name" value="FGGY_C"/>
    <property type="match status" value="1"/>
</dbReference>
<evidence type="ECO:0000256" key="6">
    <source>
        <dbReference type="ARBA" id="ARBA00022798"/>
    </source>
</evidence>
<feature type="binding site" evidence="9">
    <location>
        <position position="134"/>
    </location>
    <ligand>
        <name>sn-glycerol 3-phosphate</name>
        <dbReference type="ChEBI" id="CHEBI:57597"/>
    </ligand>
</feature>
<dbReference type="PROSITE" id="PS00445">
    <property type="entry name" value="FGGY_KINASES_2"/>
    <property type="match status" value="1"/>
</dbReference>
<feature type="binding site" evidence="9">
    <location>
        <position position="267"/>
    </location>
    <ligand>
        <name>ADP</name>
        <dbReference type="ChEBI" id="CHEBI:456216"/>
    </ligand>
</feature>
<feature type="binding site" evidence="9">
    <location>
        <position position="412"/>
    </location>
    <ligand>
        <name>ADP</name>
        <dbReference type="ChEBI" id="CHEBI:456216"/>
    </ligand>
</feature>
<evidence type="ECO:0000256" key="5">
    <source>
        <dbReference type="ARBA" id="ARBA00022777"/>
    </source>
</evidence>
<comment type="pathway">
    <text evidence="1 9">Polyol metabolism; glycerol degradation via glycerol kinase pathway; sn-glycerol 3-phosphate from glycerol: step 1/1.</text>
</comment>
<evidence type="ECO:0000256" key="2">
    <source>
        <dbReference type="ARBA" id="ARBA00009156"/>
    </source>
</evidence>
<dbReference type="GO" id="GO:0019563">
    <property type="term" value="P:glycerol catabolic process"/>
    <property type="evidence" value="ECO:0007669"/>
    <property type="project" value="UniProtKB-UniRule"/>
</dbReference>
<dbReference type="InterPro" id="IPR018483">
    <property type="entry name" value="Carb_kinase_FGGY_CS"/>
</dbReference>
<evidence type="ECO:0000313" key="13">
    <source>
        <dbReference type="EMBL" id="OCX72844.1"/>
    </source>
</evidence>
<dbReference type="InterPro" id="IPR000577">
    <property type="entry name" value="Carb_kinase_FGGY"/>
</dbReference>
<feature type="binding site" evidence="9">
    <location>
        <position position="311"/>
    </location>
    <ligand>
        <name>ADP</name>
        <dbReference type="ChEBI" id="CHEBI:456216"/>
    </ligand>
</feature>
<protein>
    <recommendedName>
        <fullName evidence="9">Glycerol kinase</fullName>
        <ecNumber evidence="9">2.7.1.30</ecNumber>
    </recommendedName>
    <alternativeName>
        <fullName evidence="9">ATP:glycerol 3-phosphotransferase</fullName>
    </alternativeName>
    <alternativeName>
        <fullName evidence="9">Glycerokinase</fullName>
        <shortName evidence="9">GK</shortName>
    </alternativeName>
</protein>
<feature type="binding site" evidence="9">
    <location>
        <position position="14"/>
    </location>
    <ligand>
        <name>ATP</name>
        <dbReference type="ChEBI" id="CHEBI:30616"/>
    </ligand>
</feature>
<evidence type="ECO:0000256" key="1">
    <source>
        <dbReference type="ARBA" id="ARBA00005190"/>
    </source>
</evidence>
<feature type="binding site" evidence="9">
    <location>
        <position position="267"/>
    </location>
    <ligand>
        <name>ATP</name>
        <dbReference type="ChEBI" id="CHEBI:30616"/>
    </ligand>
</feature>
<feature type="domain" description="Carbohydrate kinase FGGY N-terminal" evidence="11">
    <location>
        <begin position="4"/>
        <end position="252"/>
    </location>
</feature>
<feature type="binding site" evidence="9">
    <location>
        <position position="134"/>
    </location>
    <ligand>
        <name>glycerol</name>
        <dbReference type="ChEBI" id="CHEBI:17754"/>
    </ligand>
</feature>
<feature type="binding site" evidence="9">
    <location>
        <position position="13"/>
    </location>
    <ligand>
        <name>ATP</name>
        <dbReference type="ChEBI" id="CHEBI:30616"/>
    </ligand>
</feature>
<dbReference type="EMBL" id="LWSA01000129">
    <property type="protein sequence ID" value="OCX72844.1"/>
    <property type="molecule type" value="Genomic_DNA"/>
</dbReference>
<evidence type="ECO:0000256" key="8">
    <source>
        <dbReference type="ARBA" id="ARBA00052101"/>
    </source>
</evidence>
<organism evidence="13 14">
    <name type="scientific">Acidithiobacillus thiooxidans</name>
    <name type="common">Thiobacillus thiooxidans</name>
    <dbReference type="NCBI Taxonomy" id="930"/>
    <lineage>
        <taxon>Bacteria</taxon>
        <taxon>Pseudomonadati</taxon>
        <taxon>Pseudomonadota</taxon>
        <taxon>Acidithiobacillia</taxon>
        <taxon>Acidithiobacillales</taxon>
        <taxon>Acidithiobacillaceae</taxon>
        <taxon>Acidithiobacillus</taxon>
    </lineage>
</organism>
<feature type="binding site" evidence="9">
    <location>
        <position position="12"/>
    </location>
    <ligand>
        <name>ADP</name>
        <dbReference type="ChEBI" id="CHEBI:456216"/>
    </ligand>
</feature>
<dbReference type="EC" id="2.7.1.30" evidence="9"/>
<comment type="similarity">
    <text evidence="2 9 10">Belongs to the FGGY kinase family.</text>
</comment>
<feature type="binding site" evidence="9">
    <location>
        <position position="12"/>
    </location>
    <ligand>
        <name>sn-glycerol 3-phosphate</name>
        <dbReference type="ChEBI" id="CHEBI:57597"/>
    </ligand>
</feature>
<proteinExistence type="inferred from homology"/>
<keyword evidence="7 9" id="KW-0067">ATP-binding</keyword>